<evidence type="ECO:0000313" key="1">
    <source>
        <dbReference type="EMBL" id="MBX59073.1"/>
    </source>
</evidence>
<proteinExistence type="predicted"/>
<reference evidence="1" key="1">
    <citation type="submission" date="2018-02" db="EMBL/GenBank/DDBJ databases">
        <title>Rhizophora mucronata_Transcriptome.</title>
        <authorList>
            <person name="Meera S.P."/>
            <person name="Sreeshan A."/>
            <person name="Augustine A."/>
        </authorList>
    </citation>
    <scope>NUCLEOTIDE SEQUENCE</scope>
    <source>
        <tissue evidence="1">Leaf</tissue>
    </source>
</reference>
<dbReference type="EMBL" id="GGEC01078589">
    <property type="protein sequence ID" value="MBX59073.1"/>
    <property type="molecule type" value="Transcribed_RNA"/>
</dbReference>
<sequence length="21" mass="2605">MLRDQIKTKRQLNQTITYLLK</sequence>
<accession>A0A2P2PWP3</accession>
<organism evidence="1">
    <name type="scientific">Rhizophora mucronata</name>
    <name type="common">Asiatic mangrove</name>
    <dbReference type="NCBI Taxonomy" id="61149"/>
    <lineage>
        <taxon>Eukaryota</taxon>
        <taxon>Viridiplantae</taxon>
        <taxon>Streptophyta</taxon>
        <taxon>Embryophyta</taxon>
        <taxon>Tracheophyta</taxon>
        <taxon>Spermatophyta</taxon>
        <taxon>Magnoliopsida</taxon>
        <taxon>eudicotyledons</taxon>
        <taxon>Gunneridae</taxon>
        <taxon>Pentapetalae</taxon>
        <taxon>rosids</taxon>
        <taxon>fabids</taxon>
        <taxon>Malpighiales</taxon>
        <taxon>Rhizophoraceae</taxon>
        <taxon>Rhizophora</taxon>
    </lineage>
</organism>
<protein>
    <submittedName>
        <fullName evidence="1">Uncharacterized protein</fullName>
    </submittedName>
</protein>
<name>A0A2P2PWP3_RHIMU</name>
<dbReference type="AlphaFoldDB" id="A0A2P2PWP3"/>